<dbReference type="InterPro" id="IPR004441">
    <property type="entry name" value="rRNA_MeTrfase_TrmH"/>
</dbReference>
<dbReference type="CDD" id="cd18103">
    <property type="entry name" value="SpoU-like_RlmB"/>
    <property type="match status" value="1"/>
</dbReference>
<dbReference type="Pfam" id="PF00588">
    <property type="entry name" value="SpoU_methylase"/>
    <property type="match status" value="1"/>
</dbReference>
<evidence type="ECO:0000256" key="2">
    <source>
        <dbReference type="ARBA" id="ARBA00022603"/>
    </source>
</evidence>
<dbReference type="EMBL" id="DVMX01000137">
    <property type="protein sequence ID" value="HIU42306.1"/>
    <property type="molecule type" value="Genomic_DNA"/>
</dbReference>
<dbReference type="InterPro" id="IPR013123">
    <property type="entry name" value="SpoU_subst-bd"/>
</dbReference>
<dbReference type="GO" id="GO:0032259">
    <property type="term" value="P:methylation"/>
    <property type="evidence" value="ECO:0007669"/>
    <property type="project" value="UniProtKB-KW"/>
</dbReference>
<evidence type="ECO:0000256" key="1">
    <source>
        <dbReference type="ARBA" id="ARBA00007228"/>
    </source>
</evidence>
<dbReference type="Proteomes" id="UP000824082">
    <property type="component" value="Unassembled WGS sequence"/>
</dbReference>
<dbReference type="Gene3D" id="3.40.1280.10">
    <property type="match status" value="1"/>
</dbReference>
<dbReference type="SUPFAM" id="SSF75217">
    <property type="entry name" value="alpha/beta knot"/>
    <property type="match status" value="1"/>
</dbReference>
<dbReference type="PANTHER" id="PTHR46429:SF1">
    <property type="entry name" value="23S RRNA (GUANOSINE-2'-O-)-METHYLTRANSFERASE RLMB"/>
    <property type="match status" value="1"/>
</dbReference>
<dbReference type="InterPro" id="IPR029028">
    <property type="entry name" value="Alpha/beta_knot_MTases"/>
</dbReference>
<dbReference type="InterPro" id="IPR029026">
    <property type="entry name" value="tRNA_m1G_MTases_N"/>
</dbReference>
<dbReference type="AlphaFoldDB" id="A0A9D1IT76"/>
<organism evidence="5 6">
    <name type="scientific">Candidatus Egerieicola faecale</name>
    <dbReference type="NCBI Taxonomy" id="2840774"/>
    <lineage>
        <taxon>Bacteria</taxon>
        <taxon>Bacillati</taxon>
        <taxon>Bacillota</taxon>
        <taxon>Clostridia</taxon>
        <taxon>Eubacteriales</taxon>
        <taxon>Oscillospiraceae</taxon>
        <taxon>Oscillospiraceae incertae sedis</taxon>
        <taxon>Candidatus Egerieicola</taxon>
    </lineage>
</organism>
<keyword evidence="2" id="KW-0489">Methyltransferase</keyword>
<dbReference type="InterPro" id="IPR001537">
    <property type="entry name" value="SpoU_MeTrfase"/>
</dbReference>
<evidence type="ECO:0000259" key="4">
    <source>
        <dbReference type="SMART" id="SM00967"/>
    </source>
</evidence>
<dbReference type="SMART" id="SM00967">
    <property type="entry name" value="SpoU_sub_bind"/>
    <property type="match status" value="1"/>
</dbReference>
<comment type="similarity">
    <text evidence="1">Belongs to the class IV-like SAM-binding methyltransferase superfamily. RNA methyltransferase TrmH family.</text>
</comment>
<reference evidence="5" key="2">
    <citation type="journal article" date="2021" name="PeerJ">
        <title>Extensive microbial diversity within the chicken gut microbiome revealed by metagenomics and culture.</title>
        <authorList>
            <person name="Gilroy R."/>
            <person name="Ravi A."/>
            <person name="Getino M."/>
            <person name="Pursley I."/>
            <person name="Horton D.L."/>
            <person name="Alikhan N.F."/>
            <person name="Baker D."/>
            <person name="Gharbi K."/>
            <person name="Hall N."/>
            <person name="Watson M."/>
            <person name="Adriaenssens E.M."/>
            <person name="Foster-Nyarko E."/>
            <person name="Jarju S."/>
            <person name="Secka A."/>
            <person name="Antonio M."/>
            <person name="Oren A."/>
            <person name="Chaudhuri R.R."/>
            <person name="La Ragione R."/>
            <person name="Hildebrand F."/>
            <person name="Pallen M.J."/>
        </authorList>
    </citation>
    <scope>NUCLEOTIDE SEQUENCE</scope>
    <source>
        <strain evidence="5">4509</strain>
    </source>
</reference>
<protein>
    <submittedName>
        <fullName evidence="5">23S rRNA (Guanosine(2251)-2'-O)-methyltransferase RlmB</fullName>
    </submittedName>
</protein>
<keyword evidence="3" id="KW-0808">Transferase</keyword>
<dbReference type="GO" id="GO:0003723">
    <property type="term" value="F:RNA binding"/>
    <property type="evidence" value="ECO:0007669"/>
    <property type="project" value="InterPro"/>
</dbReference>
<dbReference type="InterPro" id="IPR029064">
    <property type="entry name" value="Ribosomal_eL30-like_sf"/>
</dbReference>
<dbReference type="SUPFAM" id="SSF55315">
    <property type="entry name" value="L30e-like"/>
    <property type="match status" value="1"/>
</dbReference>
<sequence length="259" mass="27319">MKQEETFREDVAAGRNAVMELLRSGKEIDAVYVRQGPAEGSLKAILAKARERGVAVKQVSAEKLDQLSGGVNHQGVAAVLSAAEYVSLEEILGRAQAAGHPPFLVLCDEIQDPHNLGAILRTAEACGVDGVILPKRRSAGLTQTVYKTSAGAAAVVPVCRVSNLAQTVRSLKKQGIFFYCAQMGGTDWCQVDYSGGACLIVGNEGKGVNRLLLEEADVLVGLPMLGQVNSLNASVAAGVLLYEMTRQRLGKTAKNSGAK</sequence>
<gene>
    <name evidence="5" type="primary">rlmB</name>
    <name evidence="5" type="ORF">IAD19_07115</name>
</gene>
<dbReference type="GO" id="GO:0006396">
    <property type="term" value="P:RNA processing"/>
    <property type="evidence" value="ECO:0007669"/>
    <property type="project" value="InterPro"/>
</dbReference>
<proteinExistence type="inferred from homology"/>
<name>A0A9D1IT76_9FIRM</name>
<dbReference type="NCBIfam" id="TIGR00186">
    <property type="entry name" value="rRNA_methyl_3"/>
    <property type="match status" value="1"/>
</dbReference>
<accession>A0A9D1IT76</accession>
<dbReference type="GO" id="GO:0008173">
    <property type="term" value="F:RNA methyltransferase activity"/>
    <property type="evidence" value="ECO:0007669"/>
    <property type="project" value="InterPro"/>
</dbReference>
<feature type="domain" description="RNA 2-O ribose methyltransferase substrate binding" evidence="4">
    <location>
        <begin position="11"/>
        <end position="86"/>
    </location>
</feature>
<evidence type="ECO:0000313" key="5">
    <source>
        <dbReference type="EMBL" id="HIU42306.1"/>
    </source>
</evidence>
<dbReference type="FunFam" id="3.40.1280.10:FF:000008">
    <property type="entry name" value="Group 3 RNA methyltransferase TrmH"/>
    <property type="match status" value="1"/>
</dbReference>
<reference evidence="5" key="1">
    <citation type="submission" date="2020-10" db="EMBL/GenBank/DDBJ databases">
        <authorList>
            <person name="Gilroy R."/>
        </authorList>
    </citation>
    <scope>NUCLEOTIDE SEQUENCE</scope>
    <source>
        <strain evidence="5">4509</strain>
    </source>
</reference>
<dbReference type="Pfam" id="PF08032">
    <property type="entry name" value="SpoU_sub_bind"/>
    <property type="match status" value="1"/>
</dbReference>
<dbReference type="PANTHER" id="PTHR46429">
    <property type="entry name" value="23S RRNA (GUANOSINE-2'-O-)-METHYLTRANSFERASE RLMB"/>
    <property type="match status" value="1"/>
</dbReference>
<dbReference type="GO" id="GO:0005829">
    <property type="term" value="C:cytosol"/>
    <property type="evidence" value="ECO:0007669"/>
    <property type="project" value="TreeGrafter"/>
</dbReference>
<comment type="caution">
    <text evidence="5">The sequence shown here is derived from an EMBL/GenBank/DDBJ whole genome shotgun (WGS) entry which is preliminary data.</text>
</comment>
<evidence type="ECO:0000313" key="6">
    <source>
        <dbReference type="Proteomes" id="UP000824082"/>
    </source>
</evidence>
<evidence type="ECO:0000256" key="3">
    <source>
        <dbReference type="ARBA" id="ARBA00022679"/>
    </source>
</evidence>
<dbReference type="Gene3D" id="3.30.1330.30">
    <property type="match status" value="1"/>
</dbReference>